<organism evidence="1 2">
    <name type="scientific">Loigolactobacillus rennini DSM 20253</name>
    <dbReference type="NCBI Taxonomy" id="1423796"/>
    <lineage>
        <taxon>Bacteria</taxon>
        <taxon>Bacillati</taxon>
        <taxon>Bacillota</taxon>
        <taxon>Bacilli</taxon>
        <taxon>Lactobacillales</taxon>
        <taxon>Lactobacillaceae</taxon>
        <taxon>Loigolactobacillus</taxon>
    </lineage>
</organism>
<dbReference type="Proteomes" id="UP000051638">
    <property type="component" value="Unassembled WGS sequence"/>
</dbReference>
<dbReference type="OrthoDB" id="9815497at2"/>
<evidence type="ECO:0000313" key="1">
    <source>
        <dbReference type="EMBL" id="KRM97639.1"/>
    </source>
</evidence>
<dbReference type="STRING" id="1423796.FC24_GL001403"/>
<dbReference type="EMBL" id="AYYI01000038">
    <property type="protein sequence ID" value="KRM97639.1"/>
    <property type="molecule type" value="Genomic_DNA"/>
</dbReference>
<accession>A0A0R2D0Z8</accession>
<dbReference type="AlphaFoldDB" id="A0A0R2D0Z8"/>
<dbReference type="RefSeq" id="WP_057873972.1">
    <property type="nucleotide sequence ID" value="NZ_AYYI01000038.1"/>
</dbReference>
<sequence>MAKRAIEDTVVAVRGGGDLATGTVQKLVHAGFRVVIIETSVPLMIRRTVSLGSAVLDGQATVEDMTAVLTTEKNLEKVWENNQIPVIIDPDCELISKFNPQILVDAILAKKNIGTKRSMAPITIALGPGFRAPQDVNAIVETMRGHNLARLIFDGEPLANTGIPGVIAGKSFERVIHAPASGKVQYIHQIGDQVLKGEALFTIDQTRVLSPLTGTLRGLIAEGAMVKKGLKIADVDPRANINCYCISDKARAIGGGVLEAALMLGHRYHLF</sequence>
<dbReference type="InterPro" id="IPR017695">
    <property type="entry name" value="Se-dep_Mo_hydrolase_YqeB"/>
</dbReference>
<keyword evidence="2" id="KW-1185">Reference proteome</keyword>
<comment type="caution">
    <text evidence="1">The sequence shown here is derived from an EMBL/GenBank/DDBJ whole genome shotgun (WGS) entry which is preliminary data.</text>
</comment>
<protein>
    <submittedName>
        <fullName evidence="1">Selenium-dependent molybdenum hydroxylase system protein</fullName>
    </submittedName>
</protein>
<reference evidence="1 2" key="1">
    <citation type="journal article" date="2015" name="Genome Announc.">
        <title>Expanding the biotechnology potential of lactobacilli through comparative genomics of 213 strains and associated genera.</title>
        <authorList>
            <person name="Sun Z."/>
            <person name="Harris H.M."/>
            <person name="McCann A."/>
            <person name="Guo C."/>
            <person name="Argimon S."/>
            <person name="Zhang W."/>
            <person name="Yang X."/>
            <person name="Jeffery I.B."/>
            <person name="Cooney J.C."/>
            <person name="Kagawa T.F."/>
            <person name="Liu W."/>
            <person name="Song Y."/>
            <person name="Salvetti E."/>
            <person name="Wrobel A."/>
            <person name="Rasinkangas P."/>
            <person name="Parkhill J."/>
            <person name="Rea M.C."/>
            <person name="O'Sullivan O."/>
            <person name="Ritari J."/>
            <person name="Douillard F.P."/>
            <person name="Paul Ross R."/>
            <person name="Yang R."/>
            <person name="Briner A.E."/>
            <person name="Felis G.E."/>
            <person name="de Vos W.M."/>
            <person name="Barrangou R."/>
            <person name="Klaenhammer T.R."/>
            <person name="Caufield P.W."/>
            <person name="Cui Y."/>
            <person name="Zhang H."/>
            <person name="O'Toole P.W."/>
        </authorList>
    </citation>
    <scope>NUCLEOTIDE SEQUENCE [LARGE SCALE GENOMIC DNA]</scope>
    <source>
        <strain evidence="1 2">DSM 20253</strain>
    </source>
</reference>
<proteinExistence type="predicted"/>
<dbReference type="NCBIfam" id="TIGR03309">
    <property type="entry name" value="matur_yqeB"/>
    <property type="match status" value="1"/>
</dbReference>
<name>A0A0R2D0Z8_9LACO</name>
<gene>
    <name evidence="1" type="ORF">FC24_GL001403</name>
</gene>
<dbReference type="Gene3D" id="2.40.50.100">
    <property type="match status" value="1"/>
</dbReference>
<evidence type="ECO:0000313" key="2">
    <source>
        <dbReference type="Proteomes" id="UP000051638"/>
    </source>
</evidence>
<dbReference type="PATRIC" id="fig|1423796.3.peg.1430"/>